<dbReference type="Proteomes" id="UP000886595">
    <property type="component" value="Unassembled WGS sequence"/>
</dbReference>
<evidence type="ECO:0000313" key="2">
    <source>
        <dbReference type="Proteomes" id="UP000886595"/>
    </source>
</evidence>
<dbReference type="AlphaFoldDB" id="A0A8X7PHP9"/>
<organism evidence="1 2">
    <name type="scientific">Brassica carinata</name>
    <name type="common">Ethiopian mustard</name>
    <name type="synonym">Abyssinian cabbage</name>
    <dbReference type="NCBI Taxonomy" id="52824"/>
    <lineage>
        <taxon>Eukaryota</taxon>
        <taxon>Viridiplantae</taxon>
        <taxon>Streptophyta</taxon>
        <taxon>Embryophyta</taxon>
        <taxon>Tracheophyta</taxon>
        <taxon>Spermatophyta</taxon>
        <taxon>Magnoliopsida</taxon>
        <taxon>eudicotyledons</taxon>
        <taxon>Gunneridae</taxon>
        <taxon>Pentapetalae</taxon>
        <taxon>rosids</taxon>
        <taxon>malvids</taxon>
        <taxon>Brassicales</taxon>
        <taxon>Brassicaceae</taxon>
        <taxon>Brassiceae</taxon>
        <taxon>Brassica</taxon>
    </lineage>
</organism>
<proteinExistence type="predicted"/>
<protein>
    <submittedName>
        <fullName evidence="1">Uncharacterized protein</fullName>
    </submittedName>
</protein>
<comment type="caution">
    <text evidence="1">The sequence shown here is derived from an EMBL/GenBank/DDBJ whole genome shotgun (WGS) entry which is preliminary data.</text>
</comment>
<gene>
    <name evidence="1" type="ORF">Bca52824_081053</name>
</gene>
<sequence length="134" mass="16090">MSSLSWDESAQMITFQIELTQSTTEVFVSFIYGYNCKYRRRLLWDELRIFTQDSMLSKKLDIILIDNHWQIKFPMDFLTRVAINWHESSVQGFEMYSLSRKLKLLQNEIRDINREQYSDLEARVKEAHNLLVDS</sequence>
<name>A0A8X7PHP9_BRACI</name>
<keyword evidence="2" id="KW-1185">Reference proteome</keyword>
<evidence type="ECO:0000313" key="1">
    <source>
        <dbReference type="EMBL" id="KAG2250917.1"/>
    </source>
</evidence>
<dbReference type="EMBL" id="JAAMPC010000016">
    <property type="protein sequence ID" value="KAG2250917.1"/>
    <property type="molecule type" value="Genomic_DNA"/>
</dbReference>
<reference evidence="1 2" key="1">
    <citation type="submission" date="2020-02" db="EMBL/GenBank/DDBJ databases">
        <authorList>
            <person name="Ma Q."/>
            <person name="Huang Y."/>
            <person name="Song X."/>
            <person name="Pei D."/>
        </authorList>
    </citation>
    <scope>NUCLEOTIDE SEQUENCE [LARGE SCALE GENOMIC DNA]</scope>
    <source>
        <strain evidence="1">Sxm20200214</strain>
        <tissue evidence="1">Leaf</tissue>
    </source>
</reference>
<accession>A0A8X7PHP9</accession>